<name>A0ABV9GPM4_9BACL</name>
<evidence type="ECO:0000256" key="1">
    <source>
        <dbReference type="ARBA" id="ARBA00023125"/>
    </source>
</evidence>
<proteinExistence type="predicted"/>
<keyword evidence="4" id="KW-1185">Reference proteome</keyword>
<dbReference type="InterPro" id="IPR047057">
    <property type="entry name" value="MerR_fam"/>
</dbReference>
<sequence>MHSVGKLYKIGEIARMAHVSRRTVDYYTQMGLIEAKRSHANHRYYTKETVRELQLISKYKQQHLTLSEIKEKVQLKKTVKSDKVYQSIEKLCEHMKTLDDDFVELQSLIKTLDEEQRHFINKQLGADGNALLQSWTLLLQQLS</sequence>
<evidence type="ECO:0000313" key="4">
    <source>
        <dbReference type="Proteomes" id="UP001596022"/>
    </source>
</evidence>
<dbReference type="RefSeq" id="WP_376845989.1">
    <property type="nucleotide sequence ID" value="NZ_JBHSFW010000004.1"/>
</dbReference>
<dbReference type="SMART" id="SM00422">
    <property type="entry name" value="HTH_MERR"/>
    <property type="match status" value="1"/>
</dbReference>
<dbReference type="PANTHER" id="PTHR30204">
    <property type="entry name" value="REDOX-CYCLING DRUG-SENSING TRANSCRIPTIONAL ACTIVATOR SOXR"/>
    <property type="match status" value="1"/>
</dbReference>
<dbReference type="Proteomes" id="UP001596022">
    <property type="component" value="Unassembled WGS sequence"/>
</dbReference>
<comment type="caution">
    <text evidence="3">The sequence shown here is derived from an EMBL/GenBank/DDBJ whole genome shotgun (WGS) entry which is preliminary data.</text>
</comment>
<dbReference type="PANTHER" id="PTHR30204:SF95">
    <property type="entry name" value="HTH-TYPE TRANSCRIPTIONAL REGULATOR CUER"/>
    <property type="match status" value="1"/>
</dbReference>
<dbReference type="InterPro" id="IPR000551">
    <property type="entry name" value="MerR-type_HTH_dom"/>
</dbReference>
<dbReference type="EMBL" id="JBHSFW010000004">
    <property type="protein sequence ID" value="MFC4618886.1"/>
    <property type="molecule type" value="Genomic_DNA"/>
</dbReference>
<evidence type="ECO:0000313" key="3">
    <source>
        <dbReference type="EMBL" id="MFC4618886.1"/>
    </source>
</evidence>
<keyword evidence="1" id="KW-0238">DNA-binding</keyword>
<feature type="domain" description="HTH merR-type" evidence="2">
    <location>
        <begin position="7"/>
        <end position="75"/>
    </location>
</feature>
<dbReference type="SUPFAM" id="SSF46955">
    <property type="entry name" value="Putative DNA-binding domain"/>
    <property type="match status" value="1"/>
</dbReference>
<evidence type="ECO:0000259" key="2">
    <source>
        <dbReference type="PROSITE" id="PS50937"/>
    </source>
</evidence>
<accession>A0ABV9GPM4</accession>
<dbReference type="PROSITE" id="PS50937">
    <property type="entry name" value="HTH_MERR_2"/>
    <property type="match status" value="1"/>
</dbReference>
<reference evidence="4" key="1">
    <citation type="journal article" date="2019" name="Int. J. Syst. Evol. Microbiol.">
        <title>The Global Catalogue of Microorganisms (GCM) 10K type strain sequencing project: providing services to taxonomists for standard genome sequencing and annotation.</title>
        <authorList>
            <consortium name="The Broad Institute Genomics Platform"/>
            <consortium name="The Broad Institute Genome Sequencing Center for Infectious Disease"/>
            <person name="Wu L."/>
            <person name="Ma J."/>
        </authorList>
    </citation>
    <scope>NUCLEOTIDE SEQUENCE [LARGE SCALE GENOMIC DNA]</scope>
    <source>
        <strain evidence="4">CGMCC 1.16306</strain>
    </source>
</reference>
<protein>
    <submittedName>
        <fullName evidence="3">MerR family transcriptional regulator</fullName>
    </submittedName>
</protein>
<dbReference type="Pfam" id="PF13411">
    <property type="entry name" value="MerR_1"/>
    <property type="match status" value="1"/>
</dbReference>
<dbReference type="InterPro" id="IPR009061">
    <property type="entry name" value="DNA-bd_dom_put_sf"/>
</dbReference>
<gene>
    <name evidence="3" type="ORF">ACFO4N_09110</name>
</gene>
<dbReference type="Gene3D" id="1.10.1660.10">
    <property type="match status" value="1"/>
</dbReference>
<organism evidence="3 4">
    <name type="scientific">Camelliibacillus cellulosilyticus</name>
    <dbReference type="NCBI Taxonomy" id="2174486"/>
    <lineage>
        <taxon>Bacteria</taxon>
        <taxon>Bacillati</taxon>
        <taxon>Bacillota</taxon>
        <taxon>Bacilli</taxon>
        <taxon>Bacillales</taxon>
        <taxon>Sporolactobacillaceae</taxon>
        <taxon>Camelliibacillus</taxon>
    </lineage>
</organism>